<dbReference type="NCBIfam" id="NF005559">
    <property type="entry name" value="PRK07231.1"/>
    <property type="match status" value="1"/>
</dbReference>
<dbReference type="Gene3D" id="3.40.50.720">
    <property type="entry name" value="NAD(P)-binding Rossmann-like Domain"/>
    <property type="match status" value="1"/>
</dbReference>
<dbReference type="InterPro" id="IPR020904">
    <property type="entry name" value="Sc_DH/Rdtase_CS"/>
</dbReference>
<evidence type="ECO:0000256" key="1">
    <source>
        <dbReference type="ARBA" id="ARBA00006484"/>
    </source>
</evidence>
<dbReference type="PRINTS" id="PR00080">
    <property type="entry name" value="SDRFAMILY"/>
</dbReference>
<accession>A0ABT6X565</accession>
<dbReference type="PRINTS" id="PR00081">
    <property type="entry name" value="GDHRDH"/>
</dbReference>
<evidence type="ECO:0000313" key="4">
    <source>
        <dbReference type="Proteomes" id="UP001431902"/>
    </source>
</evidence>
<keyword evidence="2 3" id="KW-0560">Oxidoreductase</keyword>
<dbReference type="EMBL" id="JASGBH010000003">
    <property type="protein sequence ID" value="MDI9233264.1"/>
    <property type="molecule type" value="Genomic_DNA"/>
</dbReference>
<reference evidence="3" key="1">
    <citation type="submission" date="2023-05" db="EMBL/GenBank/DDBJ databases">
        <title>Limnohabitans sp. strain HM2-2 Genome sequencing and assembly.</title>
        <authorList>
            <person name="Jung Y."/>
        </authorList>
    </citation>
    <scope>NUCLEOTIDE SEQUENCE</scope>
    <source>
        <strain evidence="3">HM2-2</strain>
    </source>
</reference>
<evidence type="ECO:0000313" key="3">
    <source>
        <dbReference type="EMBL" id="MDI9233264.1"/>
    </source>
</evidence>
<dbReference type="InterPro" id="IPR002347">
    <property type="entry name" value="SDR_fam"/>
</dbReference>
<gene>
    <name evidence="3" type="ORF">QLQ16_05365</name>
</gene>
<organism evidence="3 4">
    <name type="scientific">Limnohabitans lacus</name>
    <dbReference type="NCBI Taxonomy" id="3045173"/>
    <lineage>
        <taxon>Bacteria</taxon>
        <taxon>Pseudomonadati</taxon>
        <taxon>Pseudomonadota</taxon>
        <taxon>Betaproteobacteria</taxon>
        <taxon>Burkholderiales</taxon>
        <taxon>Comamonadaceae</taxon>
        <taxon>Limnohabitans</taxon>
    </lineage>
</organism>
<dbReference type="InterPro" id="IPR036291">
    <property type="entry name" value="NAD(P)-bd_dom_sf"/>
</dbReference>
<keyword evidence="4" id="KW-1185">Reference proteome</keyword>
<evidence type="ECO:0000256" key="2">
    <source>
        <dbReference type="ARBA" id="ARBA00023002"/>
    </source>
</evidence>
<dbReference type="PANTHER" id="PTHR24321:SF8">
    <property type="entry name" value="ESTRADIOL 17-BETA-DEHYDROGENASE 8-RELATED"/>
    <property type="match status" value="1"/>
</dbReference>
<dbReference type="PROSITE" id="PS00061">
    <property type="entry name" value="ADH_SHORT"/>
    <property type="match status" value="1"/>
</dbReference>
<comment type="similarity">
    <text evidence="1">Belongs to the short-chain dehydrogenases/reductases (SDR) family.</text>
</comment>
<comment type="caution">
    <text evidence="3">The sequence shown here is derived from an EMBL/GenBank/DDBJ whole genome shotgun (WGS) entry which is preliminary data.</text>
</comment>
<proteinExistence type="inferred from homology"/>
<dbReference type="GO" id="GO:0016491">
    <property type="term" value="F:oxidoreductase activity"/>
    <property type="evidence" value="ECO:0007669"/>
    <property type="project" value="UniProtKB-KW"/>
</dbReference>
<dbReference type="PANTHER" id="PTHR24321">
    <property type="entry name" value="DEHYDROGENASES, SHORT CHAIN"/>
    <property type="match status" value="1"/>
</dbReference>
<dbReference type="EC" id="1.1.-.-" evidence="3"/>
<sequence>MSSSPLAIVTGAAEGIGWATAQQLAQAGWTVALFDMNGPRVAERARALGAQHSGWACDVTNADEVKARVSDVVAQHGRIDGLVNNAGIADQTAPTLQQDIQAFDQVLAVHLRGAFLMSQQVIAQMVQQPRDAHGNRGALVNIGSIASFGGIPGRNAYCAAKAGVLGMTRALASEWARQGIRVNAVAPGYVKTALVASLVDRGAIDAQAIARRTPMGRMAAPKEIAQVIAFLASPMASYITGAVLPVDGGWTALGAPEAALGPLEEN</sequence>
<protein>
    <submittedName>
        <fullName evidence="3">SDR family oxidoreductase</fullName>
        <ecNumber evidence="3">1.1.-.-</ecNumber>
    </submittedName>
</protein>
<dbReference type="Proteomes" id="UP001431902">
    <property type="component" value="Unassembled WGS sequence"/>
</dbReference>
<dbReference type="SUPFAM" id="SSF51735">
    <property type="entry name" value="NAD(P)-binding Rossmann-fold domains"/>
    <property type="match status" value="1"/>
</dbReference>
<name>A0ABT6X565_9BURK</name>
<dbReference type="RefSeq" id="WP_283223664.1">
    <property type="nucleotide sequence ID" value="NZ_JASGBH010000003.1"/>
</dbReference>
<dbReference type="Pfam" id="PF13561">
    <property type="entry name" value="adh_short_C2"/>
    <property type="match status" value="1"/>
</dbReference>